<protein>
    <recommendedName>
        <fullName evidence="2">DUF4189 domain-containing protein</fullName>
    </recommendedName>
</protein>
<dbReference type="InterPro" id="IPR025240">
    <property type="entry name" value="DUF4189"/>
</dbReference>
<dbReference type="Pfam" id="PF13827">
    <property type="entry name" value="DUF4189"/>
    <property type="match status" value="1"/>
</dbReference>
<evidence type="ECO:0000313" key="3">
    <source>
        <dbReference type="EMBL" id="APB01046.1"/>
    </source>
</evidence>
<dbReference type="KEGG" id="nsr:NS506_07018"/>
<dbReference type="EMBL" id="CP017839">
    <property type="protein sequence ID" value="APB01046.1"/>
    <property type="molecule type" value="Genomic_DNA"/>
</dbReference>
<organism evidence="4 5">
    <name type="scientific">Nocardia seriolae</name>
    <dbReference type="NCBI Taxonomy" id="37332"/>
    <lineage>
        <taxon>Bacteria</taxon>
        <taxon>Bacillati</taxon>
        <taxon>Actinomycetota</taxon>
        <taxon>Actinomycetes</taxon>
        <taxon>Mycobacteriales</taxon>
        <taxon>Nocardiaceae</taxon>
        <taxon>Nocardia</taxon>
    </lineage>
</organism>
<dbReference type="GeneID" id="93369913"/>
<dbReference type="Proteomes" id="UP000037179">
    <property type="component" value="Unassembled WGS sequence"/>
</dbReference>
<sequence length="143" mass="14292">MSLTRKAAFGMVASTTAALSIGGMGTAHAAGDLYGAMAVGDDGRSYSIGTTWNYPDQGAADVAALDQCGLSNCYVKVRWVNGCAALANRDGNLFAGYGRTLAQAEAAAIAASGPNPNPIMVSLGSAEPSSVHISDSQCTGNAG</sequence>
<evidence type="ECO:0000313" key="5">
    <source>
        <dbReference type="Proteomes" id="UP000037179"/>
    </source>
</evidence>
<keyword evidence="1" id="KW-0732">Signal</keyword>
<name>A0ABC9Z5Q2_9NOCA</name>
<evidence type="ECO:0000313" key="6">
    <source>
        <dbReference type="Proteomes" id="UP000180166"/>
    </source>
</evidence>
<evidence type="ECO:0000313" key="4">
    <source>
        <dbReference type="EMBL" id="GAP32887.1"/>
    </source>
</evidence>
<dbReference type="Proteomes" id="UP000180166">
    <property type="component" value="Chromosome"/>
</dbReference>
<proteinExistence type="predicted"/>
<reference evidence="4 5" key="2">
    <citation type="journal article" date="2016" name="Genome Announc.">
        <title>Draft Genome Sequence of Erythromycin- and Oxytetracycline-Sensitive Nocardia seriolae Strain U-1 (NBRC 110359).</title>
        <authorList>
            <person name="Imajoh M."/>
            <person name="Sukeda M."/>
            <person name="Shimizu M."/>
            <person name="Yamane J."/>
            <person name="Ohnishi K."/>
            <person name="Oshima S."/>
        </authorList>
    </citation>
    <scope>NUCLEOTIDE SEQUENCE [LARGE SCALE GENOMIC DNA]</scope>
    <source>
        <strain evidence="4 5">U-1</strain>
    </source>
</reference>
<feature type="signal peptide" evidence="1">
    <location>
        <begin position="1"/>
        <end position="29"/>
    </location>
</feature>
<feature type="chain" id="PRO_5044722440" description="DUF4189 domain-containing protein" evidence="1">
    <location>
        <begin position="30"/>
        <end position="143"/>
    </location>
</feature>
<gene>
    <name evidence="3" type="ORF">NS506_07018</name>
    <name evidence="4" type="ORF">NSK11_contig00189-0001</name>
</gene>
<evidence type="ECO:0000259" key="2">
    <source>
        <dbReference type="Pfam" id="PF13827"/>
    </source>
</evidence>
<reference evidence="3 6" key="3">
    <citation type="submission" date="2016-10" db="EMBL/GenBank/DDBJ databases">
        <title>Genome sequence of Nocardia seriolae strain EM150506, isolated from Anguila japonica.</title>
        <authorList>
            <person name="Han H.-J."/>
        </authorList>
    </citation>
    <scope>NUCLEOTIDE SEQUENCE [LARGE SCALE GENOMIC DNA]</scope>
    <source>
        <strain evidence="3 6">EM150506</strain>
    </source>
</reference>
<evidence type="ECO:0000256" key="1">
    <source>
        <dbReference type="SAM" id="SignalP"/>
    </source>
</evidence>
<dbReference type="EMBL" id="BBYQ01000189">
    <property type="protein sequence ID" value="GAP32887.1"/>
    <property type="molecule type" value="Genomic_DNA"/>
</dbReference>
<dbReference type="AlphaFoldDB" id="A0ABC9Z5Q2"/>
<accession>A0ABC9Z5Q2</accession>
<dbReference type="RefSeq" id="WP_082062780.1">
    <property type="nucleotide sequence ID" value="NZ_AP028459.1"/>
</dbReference>
<reference evidence="5" key="1">
    <citation type="submission" date="2015-07" db="EMBL/GenBank/DDBJ databases">
        <title>Nocardia seriolae U-1 whole genome shotgun sequence.</title>
        <authorList>
            <person name="Imajoh M."/>
            <person name="Fukumoto Y."/>
            <person name="Sukeda M."/>
            <person name="Yamane J."/>
            <person name="Yamasaki K."/>
            <person name="Shimizu M."/>
            <person name="Ohnishi K."/>
            <person name="Oshima S."/>
        </authorList>
    </citation>
    <scope>NUCLEOTIDE SEQUENCE [LARGE SCALE GENOMIC DNA]</scope>
    <source>
        <strain evidence="5">U-1</strain>
    </source>
</reference>
<keyword evidence="5" id="KW-1185">Reference proteome</keyword>
<feature type="domain" description="DUF4189" evidence="2">
    <location>
        <begin position="34"/>
        <end position="110"/>
    </location>
</feature>